<gene>
    <name evidence="1" type="ORF">C7402_110304</name>
</gene>
<dbReference type="Proteomes" id="UP000245712">
    <property type="component" value="Unassembled WGS sequence"/>
</dbReference>
<keyword evidence="2" id="KW-1185">Reference proteome</keyword>
<evidence type="ECO:0000313" key="2">
    <source>
        <dbReference type="Proteomes" id="UP000245712"/>
    </source>
</evidence>
<dbReference type="EMBL" id="QEOB01000010">
    <property type="protein sequence ID" value="PVX81899.1"/>
    <property type="molecule type" value="Genomic_DNA"/>
</dbReference>
<reference evidence="1 2" key="1">
    <citation type="submission" date="2018-05" db="EMBL/GenBank/DDBJ databases">
        <title>Genomic Encyclopedia of Type Strains, Phase IV (KMG-V): Genome sequencing to study the core and pangenomes of soil and plant-associated prokaryotes.</title>
        <authorList>
            <person name="Whitman W."/>
        </authorList>
    </citation>
    <scope>NUCLEOTIDE SEQUENCE [LARGE SCALE GENOMIC DNA]</scope>
    <source>
        <strain evidence="1 2">SCZa-39</strain>
    </source>
</reference>
<name>A0ABX5KLJ6_9BURK</name>
<comment type="caution">
    <text evidence="1">The sequence shown here is derived from an EMBL/GenBank/DDBJ whole genome shotgun (WGS) entry which is preliminary data.</text>
</comment>
<dbReference type="RefSeq" id="WP_165841955.1">
    <property type="nucleotide sequence ID" value="NZ_QEOB01000010.1"/>
</dbReference>
<evidence type="ECO:0000313" key="1">
    <source>
        <dbReference type="EMBL" id="PVX81899.1"/>
    </source>
</evidence>
<protein>
    <submittedName>
        <fullName evidence="1">Uncharacterized protein</fullName>
    </submittedName>
</protein>
<accession>A0ABX5KLJ6</accession>
<organism evidence="1 2">
    <name type="scientific">Paraburkholderia unamae</name>
    <dbReference type="NCBI Taxonomy" id="219649"/>
    <lineage>
        <taxon>Bacteria</taxon>
        <taxon>Pseudomonadati</taxon>
        <taxon>Pseudomonadota</taxon>
        <taxon>Betaproteobacteria</taxon>
        <taxon>Burkholderiales</taxon>
        <taxon>Burkholderiaceae</taxon>
        <taxon>Paraburkholderia</taxon>
    </lineage>
</organism>
<sequence length="238" mass="25512">MLMSAIGILLTGVVGTTITFVYNRLSAEREQVNSRIAARRTAILETHRALFAYQGAAFHLETEIGTTVPREAMLNAFRLYQDAAGRAYAAIPGADYVLYQQVSGSEASGQDVAQSMKDFESAMTDVVDNRLLPLLRSTDACISSRYALAAAGGASAASDDCGDAAALPAAYPQIPHSRVDRLHAYGECAEAFTSIMLAMGTDPDETLWSKHSLDPSFVARIKKTLDLMCPPLGPTKSD</sequence>
<proteinExistence type="predicted"/>